<dbReference type="Proteomes" id="UP001055811">
    <property type="component" value="Linkage Group LG06"/>
</dbReference>
<dbReference type="EMBL" id="CM042014">
    <property type="protein sequence ID" value="KAI3724679.1"/>
    <property type="molecule type" value="Genomic_DNA"/>
</dbReference>
<name>A0ACB9BRR5_CICIN</name>
<sequence>MVAPNPIKHNLLLQPPQNDLVVRTRRFSRRPSHLHPDCVSTHSRFQPRHRHPLIFTALYNIVTGLLFGIHMLVQLMKSIVVVAIFEASLLTLSQIAAADIVPPPFSSSSTPQVSCPFFIDSSLLR</sequence>
<evidence type="ECO:0000313" key="1">
    <source>
        <dbReference type="EMBL" id="KAI3724679.1"/>
    </source>
</evidence>
<proteinExistence type="predicted"/>
<reference evidence="1 2" key="2">
    <citation type="journal article" date="2022" name="Mol. Ecol. Resour.">
        <title>The genomes of chicory, endive, great burdock and yacon provide insights into Asteraceae paleo-polyploidization history and plant inulin production.</title>
        <authorList>
            <person name="Fan W."/>
            <person name="Wang S."/>
            <person name="Wang H."/>
            <person name="Wang A."/>
            <person name="Jiang F."/>
            <person name="Liu H."/>
            <person name="Zhao H."/>
            <person name="Xu D."/>
            <person name="Zhang Y."/>
        </authorList>
    </citation>
    <scope>NUCLEOTIDE SEQUENCE [LARGE SCALE GENOMIC DNA]</scope>
    <source>
        <strain evidence="2">cv. Punajuju</strain>
        <tissue evidence="1">Leaves</tissue>
    </source>
</reference>
<gene>
    <name evidence="1" type="ORF">L2E82_36464</name>
</gene>
<comment type="caution">
    <text evidence="1">The sequence shown here is derived from an EMBL/GenBank/DDBJ whole genome shotgun (WGS) entry which is preliminary data.</text>
</comment>
<organism evidence="1 2">
    <name type="scientific">Cichorium intybus</name>
    <name type="common">Chicory</name>
    <dbReference type="NCBI Taxonomy" id="13427"/>
    <lineage>
        <taxon>Eukaryota</taxon>
        <taxon>Viridiplantae</taxon>
        <taxon>Streptophyta</taxon>
        <taxon>Embryophyta</taxon>
        <taxon>Tracheophyta</taxon>
        <taxon>Spermatophyta</taxon>
        <taxon>Magnoliopsida</taxon>
        <taxon>eudicotyledons</taxon>
        <taxon>Gunneridae</taxon>
        <taxon>Pentapetalae</taxon>
        <taxon>asterids</taxon>
        <taxon>campanulids</taxon>
        <taxon>Asterales</taxon>
        <taxon>Asteraceae</taxon>
        <taxon>Cichorioideae</taxon>
        <taxon>Cichorieae</taxon>
        <taxon>Cichoriinae</taxon>
        <taxon>Cichorium</taxon>
    </lineage>
</organism>
<accession>A0ACB9BRR5</accession>
<protein>
    <submittedName>
        <fullName evidence="1">Uncharacterized protein</fullName>
    </submittedName>
</protein>
<evidence type="ECO:0000313" key="2">
    <source>
        <dbReference type="Proteomes" id="UP001055811"/>
    </source>
</evidence>
<reference evidence="2" key="1">
    <citation type="journal article" date="2022" name="Mol. Ecol. Resour.">
        <title>The genomes of chicory, endive, great burdock and yacon provide insights into Asteraceae palaeo-polyploidization history and plant inulin production.</title>
        <authorList>
            <person name="Fan W."/>
            <person name="Wang S."/>
            <person name="Wang H."/>
            <person name="Wang A."/>
            <person name="Jiang F."/>
            <person name="Liu H."/>
            <person name="Zhao H."/>
            <person name="Xu D."/>
            <person name="Zhang Y."/>
        </authorList>
    </citation>
    <scope>NUCLEOTIDE SEQUENCE [LARGE SCALE GENOMIC DNA]</scope>
    <source>
        <strain evidence="2">cv. Punajuju</strain>
    </source>
</reference>
<keyword evidence="2" id="KW-1185">Reference proteome</keyword>